<sequence>MLALVNPIKSLYVLTTAKNNTSLPAPKFTPS</sequence>
<dbReference type="EMBL" id="PKSM01000276">
    <property type="protein sequence ID" value="POV99307.1"/>
    <property type="molecule type" value="Genomic_DNA"/>
</dbReference>
<evidence type="ECO:0000313" key="2">
    <source>
        <dbReference type="Proteomes" id="UP000238274"/>
    </source>
</evidence>
<dbReference type="Proteomes" id="UP000238274">
    <property type="component" value="Unassembled WGS sequence"/>
</dbReference>
<comment type="caution">
    <text evidence="1">The sequence shown here is derived from an EMBL/GenBank/DDBJ whole genome shotgun (WGS) entry which is preliminary data.</text>
</comment>
<evidence type="ECO:0000313" key="1">
    <source>
        <dbReference type="EMBL" id="POV99307.1"/>
    </source>
</evidence>
<gene>
    <name evidence="1" type="ORF">PSHT_13593</name>
</gene>
<dbReference type="AlphaFoldDB" id="A0A2S4UQ24"/>
<accession>A0A2S4UQ24</accession>
<proteinExistence type="predicted"/>
<reference evidence="2" key="2">
    <citation type="journal article" date="2018" name="BMC Genomics">
        <title>Genomic insights into host adaptation between the wheat stripe rust pathogen (Puccinia striiformis f. sp. tritici) and the barley stripe rust pathogen (Puccinia striiformis f. sp. hordei).</title>
        <authorList>
            <person name="Xia C."/>
            <person name="Wang M."/>
            <person name="Yin C."/>
            <person name="Cornejo O.E."/>
            <person name="Hulbert S.H."/>
            <person name="Chen X."/>
        </authorList>
    </citation>
    <scope>NUCLEOTIDE SEQUENCE [LARGE SCALE GENOMIC DNA]</scope>
    <source>
        <strain evidence="2">93TX-2</strain>
    </source>
</reference>
<protein>
    <submittedName>
        <fullName evidence="1">Uncharacterized protein</fullName>
    </submittedName>
</protein>
<organism evidence="1 2">
    <name type="scientific">Puccinia striiformis</name>
    <dbReference type="NCBI Taxonomy" id="27350"/>
    <lineage>
        <taxon>Eukaryota</taxon>
        <taxon>Fungi</taxon>
        <taxon>Dikarya</taxon>
        <taxon>Basidiomycota</taxon>
        <taxon>Pucciniomycotina</taxon>
        <taxon>Pucciniomycetes</taxon>
        <taxon>Pucciniales</taxon>
        <taxon>Pucciniaceae</taxon>
        <taxon>Puccinia</taxon>
    </lineage>
</organism>
<dbReference type="VEuPathDB" id="FungiDB:PSHT_13593"/>
<reference evidence="1 2" key="1">
    <citation type="submission" date="2017-12" db="EMBL/GenBank/DDBJ databases">
        <title>Gene loss provides genomic basis for host adaptation in cereal stripe rust fungi.</title>
        <authorList>
            <person name="Xia C."/>
        </authorList>
    </citation>
    <scope>NUCLEOTIDE SEQUENCE [LARGE SCALE GENOMIC DNA]</scope>
    <source>
        <strain evidence="1 2">93TX-2</strain>
    </source>
</reference>
<name>A0A2S4UQ24_9BASI</name>
<reference evidence="2" key="3">
    <citation type="journal article" date="2018" name="Mol. Plant Microbe Interact.">
        <title>Genome sequence resources for the wheat stripe rust pathogen (Puccinia striiformis f. sp. tritici) and the barley stripe rust pathogen (Puccinia striiformis f. sp. hordei).</title>
        <authorList>
            <person name="Xia C."/>
            <person name="Wang M."/>
            <person name="Yin C."/>
            <person name="Cornejo O.E."/>
            <person name="Hulbert S.H."/>
            <person name="Chen X."/>
        </authorList>
    </citation>
    <scope>NUCLEOTIDE SEQUENCE [LARGE SCALE GENOMIC DNA]</scope>
    <source>
        <strain evidence="2">93TX-2</strain>
    </source>
</reference>
<keyword evidence="2" id="KW-1185">Reference proteome</keyword>